<keyword evidence="3 6" id="KW-0808">Transferase</keyword>
<evidence type="ECO:0000313" key="7">
    <source>
        <dbReference type="Proteomes" id="UP000279994"/>
    </source>
</evidence>
<accession>A0A3N0GU88</accession>
<feature type="domain" description="Glycosyl transferase family 1" evidence="4">
    <location>
        <begin position="185"/>
        <end position="341"/>
    </location>
</feature>
<comment type="similarity">
    <text evidence="1">Belongs to the glycosyltransferase group 1 family. Glycosyltransferase 4 subfamily.</text>
</comment>
<protein>
    <submittedName>
        <fullName evidence="6">Glycosyltransferase family 1 protein</fullName>
    </submittedName>
</protein>
<sequence length="363" mass="40001">MVVLIWRDPWHPEGGGSELYVQQVSQRMRDAGRQVTWLTARYPGAAGDEVVDGIRYIRRGGHLTIYLWAAWLLVSGRLGRMTGGIDSVLEVQNGMPFLASWLTRHRVVVLVHHVHREQWSVVGPVLAKIGWFLESRVAVLANRGHRYLAVSDVTRRELSELGVRAGDIELAHNGLPPVPDYTPGRRSDDPTIAVLSRLVPHKQIDHVIRALPALAEEFPRVRLRVMGDGWWADELHRLTADLGLGHRVTFLGHVTDREKFEELNRAWVHVLPSIKEGWGLSIVEAGRAGTPSVAYASAGGVAEAILDGVTGLLAADEADLTARIAQLLRDPLLREELGNKACIRSGEFTWDAAASTAMAALDG</sequence>
<dbReference type="Proteomes" id="UP000279994">
    <property type="component" value="Unassembled WGS sequence"/>
</dbReference>
<dbReference type="InterPro" id="IPR001296">
    <property type="entry name" value="Glyco_trans_1"/>
</dbReference>
<evidence type="ECO:0000313" key="6">
    <source>
        <dbReference type="EMBL" id="RNM16033.1"/>
    </source>
</evidence>
<evidence type="ECO:0000256" key="2">
    <source>
        <dbReference type="ARBA" id="ARBA00022676"/>
    </source>
</evidence>
<reference evidence="6 7" key="1">
    <citation type="submission" date="2018-11" db="EMBL/GenBank/DDBJ databases">
        <authorList>
            <person name="Li F."/>
        </authorList>
    </citation>
    <scope>NUCLEOTIDE SEQUENCE [LARGE SCALE GENOMIC DNA]</scope>
    <source>
        <strain evidence="6 7">Gsoil 818</strain>
    </source>
</reference>
<evidence type="ECO:0000256" key="1">
    <source>
        <dbReference type="ARBA" id="ARBA00009481"/>
    </source>
</evidence>
<name>A0A3N0GU88_9ACTN</name>
<evidence type="ECO:0000259" key="4">
    <source>
        <dbReference type="Pfam" id="PF00534"/>
    </source>
</evidence>
<dbReference type="AlphaFoldDB" id="A0A3N0GU88"/>
<organism evidence="6 7">
    <name type="scientific">Nocardioides pocheonensis</name>
    <dbReference type="NCBI Taxonomy" id="661485"/>
    <lineage>
        <taxon>Bacteria</taxon>
        <taxon>Bacillati</taxon>
        <taxon>Actinomycetota</taxon>
        <taxon>Actinomycetes</taxon>
        <taxon>Propionibacteriales</taxon>
        <taxon>Nocardioidaceae</taxon>
        <taxon>Nocardioides</taxon>
    </lineage>
</organism>
<proteinExistence type="inferred from homology"/>
<dbReference type="PANTHER" id="PTHR12526:SF640">
    <property type="entry name" value="COLANIC ACID BIOSYNTHESIS GLYCOSYLTRANSFERASE WCAL-RELATED"/>
    <property type="match status" value="1"/>
</dbReference>
<dbReference type="GO" id="GO:0016757">
    <property type="term" value="F:glycosyltransferase activity"/>
    <property type="evidence" value="ECO:0007669"/>
    <property type="project" value="UniProtKB-KW"/>
</dbReference>
<gene>
    <name evidence="6" type="ORF">EFL26_07725</name>
</gene>
<dbReference type="SUPFAM" id="SSF53756">
    <property type="entry name" value="UDP-Glycosyltransferase/glycogen phosphorylase"/>
    <property type="match status" value="1"/>
</dbReference>
<evidence type="ECO:0000259" key="5">
    <source>
        <dbReference type="Pfam" id="PF13439"/>
    </source>
</evidence>
<dbReference type="Pfam" id="PF13439">
    <property type="entry name" value="Glyco_transf_4"/>
    <property type="match status" value="1"/>
</dbReference>
<dbReference type="CDD" id="cd03801">
    <property type="entry name" value="GT4_PimA-like"/>
    <property type="match status" value="1"/>
</dbReference>
<evidence type="ECO:0000256" key="3">
    <source>
        <dbReference type="ARBA" id="ARBA00022679"/>
    </source>
</evidence>
<keyword evidence="2" id="KW-0328">Glycosyltransferase</keyword>
<comment type="caution">
    <text evidence="6">The sequence shown here is derived from an EMBL/GenBank/DDBJ whole genome shotgun (WGS) entry which is preliminary data.</text>
</comment>
<feature type="domain" description="Glycosyltransferase subfamily 4-like N-terminal" evidence="5">
    <location>
        <begin position="15"/>
        <end position="175"/>
    </location>
</feature>
<dbReference type="EMBL" id="RJSF01000019">
    <property type="protein sequence ID" value="RNM16033.1"/>
    <property type="molecule type" value="Genomic_DNA"/>
</dbReference>
<dbReference type="Gene3D" id="3.40.50.2000">
    <property type="entry name" value="Glycogen Phosphorylase B"/>
    <property type="match status" value="2"/>
</dbReference>
<dbReference type="InterPro" id="IPR028098">
    <property type="entry name" value="Glyco_trans_4-like_N"/>
</dbReference>
<keyword evidence="7" id="KW-1185">Reference proteome</keyword>
<dbReference type="Pfam" id="PF00534">
    <property type="entry name" value="Glycos_transf_1"/>
    <property type="match status" value="1"/>
</dbReference>
<dbReference type="PANTHER" id="PTHR12526">
    <property type="entry name" value="GLYCOSYLTRANSFERASE"/>
    <property type="match status" value="1"/>
</dbReference>